<dbReference type="RefSeq" id="WP_190289902.1">
    <property type="nucleotide sequence ID" value="NZ_JABFCZ010000003.1"/>
</dbReference>
<dbReference type="AlphaFoldDB" id="A0A926NVN6"/>
<feature type="chain" id="PRO_5037136420" description="Surface antigen domain-containing protein" evidence="1">
    <location>
        <begin position="24"/>
        <end position="147"/>
    </location>
</feature>
<dbReference type="EMBL" id="JABFCZ010000003">
    <property type="protein sequence ID" value="MBD1545236.1"/>
    <property type="molecule type" value="Genomic_DNA"/>
</dbReference>
<dbReference type="InterPro" id="IPR032635">
    <property type="entry name" value="Anti_2"/>
</dbReference>
<dbReference type="PROSITE" id="PS51257">
    <property type="entry name" value="PROKAR_LIPOPROTEIN"/>
    <property type="match status" value="1"/>
</dbReference>
<dbReference type="Pfam" id="PF16998">
    <property type="entry name" value="17kDa_Anti_2"/>
    <property type="match status" value="1"/>
</dbReference>
<protein>
    <recommendedName>
        <fullName evidence="2">Surface antigen domain-containing protein</fullName>
    </recommendedName>
</protein>
<sequence>MRLRNTSILVLVLAGLTACSSTPGTGSHDLGFWGSSLGSPNSVGRSEASAAIALLQSNEFGQSLDPSDRRAAAEAQRRALRANGVGVTVSWENDKTGRSGQVRPGPVYQVNDTSCREFTHEMTLNGSVMTARGTACQEEDGSWRTLS</sequence>
<accession>A0A926NVN6</accession>
<dbReference type="Proteomes" id="UP000598467">
    <property type="component" value="Unassembled WGS sequence"/>
</dbReference>
<proteinExistence type="predicted"/>
<evidence type="ECO:0000313" key="4">
    <source>
        <dbReference type="Proteomes" id="UP000598467"/>
    </source>
</evidence>
<reference evidence="3" key="1">
    <citation type="submission" date="2020-05" db="EMBL/GenBank/DDBJ databases">
        <title>Identification of trans-AT polyketide cluster in two marine bacteria, producers of a novel glutaramide-containing polyketide sesbanimide D and analogs.</title>
        <authorList>
            <person name="Kacar D."/>
            <person name="Rodriguez P."/>
            <person name="Canedo L."/>
            <person name="Gonzalez E."/>
            <person name="Galan B."/>
            <person name="De La Calle F."/>
            <person name="Garcia J.L."/>
        </authorList>
    </citation>
    <scope>NUCLEOTIDE SEQUENCE</scope>
    <source>
        <strain evidence="3">PHM038</strain>
    </source>
</reference>
<comment type="caution">
    <text evidence="3">The sequence shown here is derived from an EMBL/GenBank/DDBJ whole genome shotgun (WGS) entry which is preliminary data.</text>
</comment>
<evidence type="ECO:0000259" key="2">
    <source>
        <dbReference type="Pfam" id="PF16998"/>
    </source>
</evidence>
<feature type="domain" description="Surface antigen" evidence="2">
    <location>
        <begin position="62"/>
        <end position="144"/>
    </location>
</feature>
<name>A0A926NVN6_9HYPH</name>
<gene>
    <name evidence="3" type="ORF">HK439_03105</name>
</gene>
<dbReference type="PIRSF" id="PIRSF002721">
    <property type="entry name" value="Surface_antigen_Rickettsia"/>
    <property type="match status" value="1"/>
</dbReference>
<evidence type="ECO:0000256" key="1">
    <source>
        <dbReference type="SAM" id="SignalP"/>
    </source>
</evidence>
<organism evidence="3 4">
    <name type="scientific">Roseibium aggregatum</name>
    <dbReference type="NCBI Taxonomy" id="187304"/>
    <lineage>
        <taxon>Bacteria</taxon>
        <taxon>Pseudomonadati</taxon>
        <taxon>Pseudomonadota</taxon>
        <taxon>Alphaproteobacteria</taxon>
        <taxon>Hyphomicrobiales</taxon>
        <taxon>Stappiaceae</taxon>
        <taxon>Roseibium</taxon>
    </lineage>
</organism>
<evidence type="ECO:0000313" key="3">
    <source>
        <dbReference type="EMBL" id="MBD1545236.1"/>
    </source>
</evidence>
<dbReference type="InterPro" id="IPR016364">
    <property type="entry name" value="Surface_antigen_Rickettsia"/>
</dbReference>
<feature type="signal peptide" evidence="1">
    <location>
        <begin position="1"/>
        <end position="23"/>
    </location>
</feature>
<keyword evidence="1" id="KW-0732">Signal</keyword>